<proteinExistence type="predicted"/>
<dbReference type="PANTHER" id="PTHR42305:SF1">
    <property type="entry name" value="MEMBRANE PROTEIN RV1733C-RELATED"/>
    <property type="match status" value="1"/>
</dbReference>
<dbReference type="PANTHER" id="PTHR42305">
    <property type="entry name" value="MEMBRANE PROTEIN RV1733C-RELATED"/>
    <property type="match status" value="1"/>
</dbReference>
<accession>A0ABW8ALZ1</accession>
<dbReference type="Proteomes" id="UP001612915">
    <property type="component" value="Unassembled WGS sequence"/>
</dbReference>
<dbReference type="RefSeq" id="WP_398279019.1">
    <property type="nucleotide sequence ID" value="NZ_JBITLV010000003.1"/>
</dbReference>
<keyword evidence="1" id="KW-0472">Membrane</keyword>
<reference evidence="2 3" key="1">
    <citation type="submission" date="2024-10" db="EMBL/GenBank/DDBJ databases">
        <title>The Natural Products Discovery Center: Release of the First 8490 Sequenced Strains for Exploring Actinobacteria Biosynthetic Diversity.</title>
        <authorList>
            <person name="Kalkreuter E."/>
            <person name="Kautsar S.A."/>
            <person name="Yang D."/>
            <person name="Bader C.D."/>
            <person name="Teijaro C.N."/>
            <person name="Fluegel L."/>
            <person name="Davis C.M."/>
            <person name="Simpson J.R."/>
            <person name="Lauterbach L."/>
            <person name="Steele A.D."/>
            <person name="Gui C."/>
            <person name="Meng S."/>
            <person name="Li G."/>
            <person name="Viehrig K."/>
            <person name="Ye F."/>
            <person name="Su P."/>
            <person name="Kiefer A.F."/>
            <person name="Nichols A."/>
            <person name="Cepeda A.J."/>
            <person name="Yan W."/>
            <person name="Fan B."/>
            <person name="Jiang Y."/>
            <person name="Adhikari A."/>
            <person name="Zheng C.-J."/>
            <person name="Schuster L."/>
            <person name="Cowan T.M."/>
            <person name="Smanski M.J."/>
            <person name="Chevrette M.G."/>
            <person name="De Carvalho L.P.S."/>
            <person name="Shen B."/>
        </authorList>
    </citation>
    <scope>NUCLEOTIDE SEQUENCE [LARGE SCALE GENOMIC DNA]</scope>
    <source>
        <strain evidence="2 3">NPDC049639</strain>
    </source>
</reference>
<protein>
    <recommendedName>
        <fullName evidence="4">Transmembrane protein</fullName>
    </recommendedName>
</protein>
<keyword evidence="1" id="KW-1133">Transmembrane helix</keyword>
<gene>
    <name evidence="2" type="ORF">ACIB24_10030</name>
</gene>
<keyword evidence="1" id="KW-0812">Transmembrane</keyword>
<evidence type="ECO:0008006" key="4">
    <source>
        <dbReference type="Google" id="ProtNLM"/>
    </source>
</evidence>
<evidence type="ECO:0000313" key="3">
    <source>
        <dbReference type="Proteomes" id="UP001612915"/>
    </source>
</evidence>
<evidence type="ECO:0000256" key="1">
    <source>
        <dbReference type="SAM" id="Phobius"/>
    </source>
</evidence>
<keyword evidence="3" id="KW-1185">Reference proteome</keyword>
<name>A0ABW8ALZ1_9ACTN</name>
<dbReference type="EMBL" id="JBITLV010000003">
    <property type="protein sequence ID" value="MFI7587400.1"/>
    <property type="molecule type" value="Genomic_DNA"/>
</dbReference>
<evidence type="ECO:0000313" key="2">
    <source>
        <dbReference type="EMBL" id="MFI7587400.1"/>
    </source>
</evidence>
<dbReference type="InterPro" id="IPR039708">
    <property type="entry name" value="MT1774/Rv1733c-like"/>
</dbReference>
<sequence length="199" mass="21577">MRTGHLLERARGALRVHYAVGRNPLRRSSDRVEAAVLLMLTVLGLVAVVLALMVAMLAFRQLGARADSQRAALHRVDATVIANPSTAQWARDRVLTWIDASGRRRTYDAWVPGDTRIGDHLTVWLDATGEPAVTPQSAGDVAVTATAAGLGVAALALGALVLAARATNRFLDRGRHRALDAEWRRFNRAPSSHRPPEQS</sequence>
<feature type="transmembrane region" description="Helical" evidence="1">
    <location>
        <begin position="141"/>
        <end position="163"/>
    </location>
</feature>
<organism evidence="2 3">
    <name type="scientific">Spongisporangium articulatum</name>
    <dbReference type="NCBI Taxonomy" id="3362603"/>
    <lineage>
        <taxon>Bacteria</taxon>
        <taxon>Bacillati</taxon>
        <taxon>Actinomycetota</taxon>
        <taxon>Actinomycetes</taxon>
        <taxon>Kineosporiales</taxon>
        <taxon>Kineosporiaceae</taxon>
        <taxon>Spongisporangium</taxon>
    </lineage>
</organism>
<comment type="caution">
    <text evidence="2">The sequence shown here is derived from an EMBL/GenBank/DDBJ whole genome shotgun (WGS) entry which is preliminary data.</text>
</comment>
<feature type="transmembrane region" description="Helical" evidence="1">
    <location>
        <begin position="35"/>
        <end position="59"/>
    </location>
</feature>